<evidence type="ECO:0000256" key="1">
    <source>
        <dbReference type="ARBA" id="ARBA00045876"/>
    </source>
</evidence>
<comment type="function">
    <text evidence="1">Catalyzes the hydroxylation of the N(6)-(4-aminobutyl)-L-lysine intermediate produced by deoxyhypusine synthase/DHPS on a critical lysine of the eukaryotic translation initiation factor 5A/eIF-5A. This is the second step of the post-translational modification of that lysine into an unusual amino acid residue named hypusine. Hypusination is unique to mature eIF-5A factor and is essential for its function.</text>
</comment>
<dbReference type="Gene3D" id="1.25.10.10">
    <property type="entry name" value="Leucine-rich Repeat Variant"/>
    <property type="match status" value="2"/>
</dbReference>
<dbReference type="SUPFAM" id="SSF48371">
    <property type="entry name" value="ARM repeat"/>
    <property type="match status" value="1"/>
</dbReference>
<reference evidence="3" key="2">
    <citation type="journal article" date="2024" name="Nature">
        <title>Anoxygenic phototroph of the Chloroflexota uses a type I reaction centre.</title>
        <authorList>
            <person name="Tsuji J.M."/>
            <person name="Shaw N.A."/>
            <person name="Nagashima S."/>
            <person name="Venkiteswaran J.J."/>
            <person name="Schiff S.L."/>
            <person name="Watanabe T."/>
            <person name="Fukui M."/>
            <person name="Hanada S."/>
            <person name="Tank M."/>
            <person name="Neufeld J.D."/>
        </authorList>
    </citation>
    <scope>NUCLEOTIDE SEQUENCE</scope>
    <source>
        <strain evidence="3">L227-S17</strain>
    </source>
</reference>
<name>A0A8T7LZX6_9CHLR</name>
<dbReference type="RefSeq" id="WP_341468348.1">
    <property type="nucleotide sequence ID" value="NZ_CP128399.1"/>
</dbReference>
<dbReference type="EMBL" id="CP128399">
    <property type="protein sequence ID" value="WJW66462.1"/>
    <property type="molecule type" value="Genomic_DNA"/>
</dbReference>
<dbReference type="InterPro" id="IPR016024">
    <property type="entry name" value="ARM-type_fold"/>
</dbReference>
<dbReference type="PANTHER" id="PTHR12697">
    <property type="entry name" value="PBS LYASE HEAT-LIKE PROTEIN"/>
    <property type="match status" value="1"/>
</dbReference>
<dbReference type="PANTHER" id="PTHR12697:SF5">
    <property type="entry name" value="DEOXYHYPUSINE HYDROXYLASE"/>
    <property type="match status" value="1"/>
</dbReference>
<keyword evidence="5" id="KW-1185">Reference proteome</keyword>
<gene>
    <name evidence="2" type="ORF">HXX08_01715</name>
    <name evidence="3" type="ORF">OZ401_002263</name>
</gene>
<evidence type="ECO:0000313" key="5">
    <source>
        <dbReference type="Proteomes" id="UP001431572"/>
    </source>
</evidence>
<protein>
    <submittedName>
        <fullName evidence="2">HEAT repeat domain-containing protein</fullName>
    </submittedName>
</protein>
<dbReference type="InterPro" id="IPR004155">
    <property type="entry name" value="PBS_lyase_HEAT"/>
</dbReference>
<dbReference type="EMBL" id="JACATZ010000001">
    <property type="protein sequence ID" value="NWJ44571.1"/>
    <property type="molecule type" value="Genomic_DNA"/>
</dbReference>
<sequence length="288" mass="32012">MDDNKRELIMGKMALVESADPTIRERTMVEIKRLTHSMNKDTSEFLNSELVVSSLVKALKDANPKVRNDAALIMSNLSNKRLVEPLTKALHKDTNLQVRIACIIALGAKGLRTHKTLPLMIKLLRTDKEADIREFAAANLGKIKDVFAIEPLTQAINENLEESGILSEIALALGSIGDERALEPLLQLSKFSDDNVREFAVEALGDVKSPQALDRLVEIVLDQTEIKDVRGRAIESIEKIGILTPDIQKVLESVLGDMESYADRNWHDNKLGEFAQRALKKLQLGKDG</sequence>
<dbReference type="Proteomes" id="UP001431572">
    <property type="component" value="Chromosome 1"/>
</dbReference>
<dbReference type="GO" id="GO:0016491">
    <property type="term" value="F:oxidoreductase activity"/>
    <property type="evidence" value="ECO:0007669"/>
    <property type="project" value="TreeGrafter"/>
</dbReference>
<dbReference type="PROSITE" id="PS50077">
    <property type="entry name" value="HEAT_REPEAT"/>
    <property type="match status" value="1"/>
</dbReference>
<evidence type="ECO:0000313" key="2">
    <source>
        <dbReference type="EMBL" id="NWJ44571.1"/>
    </source>
</evidence>
<accession>A0A8T7LZX6</accession>
<dbReference type="Pfam" id="PF13646">
    <property type="entry name" value="HEAT_2"/>
    <property type="match status" value="2"/>
</dbReference>
<evidence type="ECO:0000313" key="4">
    <source>
        <dbReference type="Proteomes" id="UP000521676"/>
    </source>
</evidence>
<dbReference type="Proteomes" id="UP000521676">
    <property type="component" value="Unassembled WGS sequence"/>
</dbReference>
<dbReference type="InterPro" id="IPR021133">
    <property type="entry name" value="HEAT_type_2"/>
</dbReference>
<proteinExistence type="predicted"/>
<dbReference type="InterPro" id="IPR011989">
    <property type="entry name" value="ARM-like"/>
</dbReference>
<organism evidence="2 4">
    <name type="scientific">Candidatus Chlorohelix allophototropha</name>
    <dbReference type="NCBI Taxonomy" id="3003348"/>
    <lineage>
        <taxon>Bacteria</taxon>
        <taxon>Bacillati</taxon>
        <taxon>Chloroflexota</taxon>
        <taxon>Chloroflexia</taxon>
        <taxon>Candidatus Chloroheliales</taxon>
        <taxon>Candidatus Chloroheliaceae</taxon>
        <taxon>Candidatus Chlorohelix</taxon>
    </lineage>
</organism>
<dbReference type="AlphaFoldDB" id="A0A8T7LZX6"/>
<dbReference type="SMART" id="SM00567">
    <property type="entry name" value="EZ_HEAT"/>
    <property type="match status" value="6"/>
</dbReference>
<reference evidence="2 4" key="1">
    <citation type="submission" date="2020-06" db="EMBL/GenBank/DDBJ databases">
        <title>Anoxygenic phototrophic Chloroflexota member uses a Type I reaction center.</title>
        <authorList>
            <person name="Tsuji J.M."/>
            <person name="Shaw N.A."/>
            <person name="Nagashima S."/>
            <person name="Venkiteswaran J."/>
            <person name="Schiff S.L."/>
            <person name="Hanada S."/>
            <person name="Tank M."/>
            <person name="Neufeld J.D."/>
        </authorList>
    </citation>
    <scope>NUCLEOTIDE SEQUENCE [LARGE SCALE GENOMIC DNA]</scope>
    <source>
        <strain evidence="2">L227-S17</strain>
    </source>
</reference>
<evidence type="ECO:0000313" key="3">
    <source>
        <dbReference type="EMBL" id="WJW66462.1"/>
    </source>
</evidence>